<dbReference type="Proteomes" id="UP000000267">
    <property type="component" value="Unassembled WGS sequence"/>
</dbReference>
<keyword evidence="5" id="KW-0240">DNA-directed RNA polymerase</keyword>
<proteinExistence type="inferred from homology"/>
<comment type="subcellular location">
    <subcellularLocation>
        <location evidence="1">Nucleus</location>
    </subcellularLocation>
</comment>
<organism evidence="17">
    <name type="scientific">Vanderwaltozyma polyspora (strain ATCC 22028 / DSM 70294 / BCRC 21397 / CBS 2163 / NBRC 10782 / NRRL Y-8283 / UCD 57-17)</name>
    <name type="common">Kluyveromyces polysporus</name>
    <dbReference type="NCBI Taxonomy" id="436907"/>
    <lineage>
        <taxon>Eukaryota</taxon>
        <taxon>Fungi</taxon>
        <taxon>Dikarya</taxon>
        <taxon>Ascomycota</taxon>
        <taxon>Saccharomycotina</taxon>
        <taxon>Saccharomycetes</taxon>
        <taxon>Saccharomycetales</taxon>
        <taxon>Saccharomycetaceae</taxon>
        <taxon>Vanderwaltozyma</taxon>
    </lineage>
</organism>
<evidence type="ECO:0000256" key="13">
    <source>
        <dbReference type="ARBA" id="ARBA00048552"/>
    </source>
</evidence>
<dbReference type="PANTHER" id="PTHR19376:SF37">
    <property type="entry name" value="DNA-DIRECTED RNA POLYMERASE II SUBUNIT RPB1"/>
    <property type="match status" value="1"/>
</dbReference>
<evidence type="ECO:0000256" key="14">
    <source>
        <dbReference type="ARBA" id="ARBA00073930"/>
    </source>
</evidence>
<protein>
    <recommendedName>
        <fullName evidence="4">DNA-directed RNA polymerase II subunit RPB1</fullName>
        <ecNumber evidence="3">2.7.7.6</ecNumber>
    </recommendedName>
    <alternativeName>
        <fullName evidence="14">DNA-directed RNA polymerase II subunit rpb1</fullName>
    </alternativeName>
</protein>
<dbReference type="OrthoDB" id="4087442at2759"/>
<name>A7TPB9_VANPO</name>
<dbReference type="STRING" id="436907.A7TPB9"/>
<evidence type="ECO:0000256" key="2">
    <source>
        <dbReference type="ARBA" id="ARBA00006460"/>
    </source>
</evidence>
<keyword evidence="9" id="KW-0862">Zinc</keyword>
<comment type="catalytic activity">
    <reaction evidence="13">
        <text>RNA(n) + a ribonucleoside 5'-triphosphate = RNA(n+1) + diphosphate</text>
        <dbReference type="Rhea" id="RHEA:21248"/>
        <dbReference type="Rhea" id="RHEA-COMP:14527"/>
        <dbReference type="Rhea" id="RHEA-COMP:17342"/>
        <dbReference type="ChEBI" id="CHEBI:33019"/>
        <dbReference type="ChEBI" id="CHEBI:61557"/>
        <dbReference type="ChEBI" id="CHEBI:140395"/>
        <dbReference type="EC" id="2.7.7.6"/>
    </reaction>
</comment>
<dbReference type="GO" id="GO:0006351">
    <property type="term" value="P:DNA-templated transcription"/>
    <property type="evidence" value="ECO:0007669"/>
    <property type="project" value="InterPro"/>
</dbReference>
<keyword evidence="10" id="KW-0460">Magnesium</keyword>
<dbReference type="Gene3D" id="4.10.860.120">
    <property type="entry name" value="RNA polymerase II, clamp domain"/>
    <property type="match status" value="1"/>
</dbReference>
<gene>
    <name evidence="16" type="ORF">Kpol_1019p27</name>
</gene>
<evidence type="ECO:0000256" key="7">
    <source>
        <dbReference type="ARBA" id="ARBA00022695"/>
    </source>
</evidence>
<evidence type="ECO:0000313" key="17">
    <source>
        <dbReference type="Proteomes" id="UP000000267"/>
    </source>
</evidence>
<dbReference type="GO" id="GO:0003677">
    <property type="term" value="F:DNA binding"/>
    <property type="evidence" value="ECO:0007669"/>
    <property type="project" value="UniProtKB-KW"/>
</dbReference>
<dbReference type="InParanoid" id="A7TPB9"/>
<dbReference type="InterPro" id="IPR044893">
    <property type="entry name" value="RNA_pol_Rpb1_clamp_domain"/>
</dbReference>
<evidence type="ECO:0000256" key="5">
    <source>
        <dbReference type="ARBA" id="ARBA00022478"/>
    </source>
</evidence>
<evidence type="ECO:0000256" key="9">
    <source>
        <dbReference type="ARBA" id="ARBA00022833"/>
    </source>
</evidence>
<dbReference type="eggNOG" id="KOG0260">
    <property type="taxonomic scope" value="Eukaryota"/>
</dbReference>
<dbReference type="OMA" id="GIMHERT"/>
<evidence type="ECO:0000256" key="10">
    <source>
        <dbReference type="ARBA" id="ARBA00022842"/>
    </source>
</evidence>
<evidence type="ECO:0000256" key="11">
    <source>
        <dbReference type="ARBA" id="ARBA00023125"/>
    </source>
</evidence>
<dbReference type="Pfam" id="PF04997">
    <property type="entry name" value="RNA_pol_Rpb1_1"/>
    <property type="match status" value="1"/>
</dbReference>
<evidence type="ECO:0000256" key="8">
    <source>
        <dbReference type="ARBA" id="ARBA00022723"/>
    </source>
</evidence>
<dbReference type="InterPro" id="IPR045867">
    <property type="entry name" value="DNA-dir_RpoC_beta_prime"/>
</dbReference>
<dbReference type="FunFam" id="4.10.860.120:FF:000003">
    <property type="entry name" value="DNA-directed RNA polymerase subunit"/>
    <property type="match status" value="1"/>
</dbReference>
<dbReference type="AlphaFoldDB" id="A7TPB9"/>
<comment type="similarity">
    <text evidence="2">Belongs to the RNA polymerase beta' chain family.</text>
</comment>
<evidence type="ECO:0000256" key="12">
    <source>
        <dbReference type="ARBA" id="ARBA00023163"/>
    </source>
</evidence>
<dbReference type="GO" id="GO:0003899">
    <property type="term" value="F:DNA-directed RNA polymerase activity"/>
    <property type="evidence" value="ECO:0007669"/>
    <property type="project" value="UniProtKB-EC"/>
</dbReference>
<dbReference type="KEGG" id="vpo:Kpol_1019p27"/>
<evidence type="ECO:0000259" key="15">
    <source>
        <dbReference type="Pfam" id="PF04997"/>
    </source>
</evidence>
<dbReference type="EMBL" id="DS480440">
    <property type="protein sequence ID" value="EDO15906.1"/>
    <property type="molecule type" value="Genomic_DNA"/>
</dbReference>
<keyword evidence="12" id="KW-0804">Transcription</keyword>
<dbReference type="GO" id="GO:0046872">
    <property type="term" value="F:metal ion binding"/>
    <property type="evidence" value="ECO:0007669"/>
    <property type="project" value="UniProtKB-KW"/>
</dbReference>
<keyword evidence="7" id="KW-0548">Nucleotidyltransferase</keyword>
<keyword evidence="6" id="KW-0808">Transferase</keyword>
<keyword evidence="17" id="KW-1185">Reference proteome</keyword>
<keyword evidence="8" id="KW-0479">Metal-binding</keyword>
<feature type="domain" description="RNA polymerase Rpb1" evidence="15">
    <location>
        <begin position="12"/>
        <end position="318"/>
    </location>
</feature>
<reference evidence="16 17" key="1">
    <citation type="journal article" date="2007" name="Proc. Natl. Acad. Sci. U.S.A.">
        <title>Independent sorting-out of thousands of duplicated gene pairs in two yeast species descended from a whole-genome duplication.</title>
        <authorList>
            <person name="Scannell D.R."/>
            <person name="Frank A.C."/>
            <person name="Conant G.C."/>
            <person name="Byrne K.P."/>
            <person name="Woolfit M."/>
            <person name="Wolfe K.H."/>
        </authorList>
    </citation>
    <scope>NUCLEOTIDE SEQUENCE [LARGE SCALE GENOMIC DNA]</scope>
    <source>
        <strain evidence="17">ATCC 22028 / DSM 70294 / BCRC 21397 / CBS 2163 / NBRC 10782 / NRRL Y-8283 / UCD 57-17</strain>
    </source>
</reference>
<dbReference type="GO" id="GO:0005665">
    <property type="term" value="C:RNA polymerase II, core complex"/>
    <property type="evidence" value="ECO:0007669"/>
    <property type="project" value="TreeGrafter"/>
</dbReference>
<evidence type="ECO:0000256" key="4">
    <source>
        <dbReference type="ARBA" id="ARBA00016625"/>
    </source>
</evidence>
<dbReference type="PANTHER" id="PTHR19376">
    <property type="entry name" value="DNA-DIRECTED RNA POLYMERASE"/>
    <property type="match status" value="1"/>
</dbReference>
<evidence type="ECO:0000313" key="16">
    <source>
        <dbReference type="EMBL" id="EDO15906.1"/>
    </source>
</evidence>
<dbReference type="SUPFAM" id="SSF64484">
    <property type="entry name" value="beta and beta-prime subunits of DNA dependent RNA-polymerase"/>
    <property type="match status" value="1"/>
</dbReference>
<dbReference type="HOGENOM" id="CLU_045043_0_0_1"/>
<accession>A7TPB9</accession>
<dbReference type="EC" id="2.7.7.6" evidence="3"/>
<evidence type="ECO:0000256" key="3">
    <source>
        <dbReference type="ARBA" id="ARBA00012418"/>
    </source>
</evidence>
<dbReference type="RefSeq" id="XP_001643764.1">
    <property type="nucleotide sequence ID" value="XM_001643714.1"/>
</dbReference>
<sequence>MVGQQYSSAPVRTIKEVQFGLFSPEEVRAISVAKIRFPETMDETQTRAKIGGLNDPRLGSIDRNVKCQTCQEGMNECPGHFGHIDLAKPVFHIGFISKIKKVCECVCMHCGKLLLDEHNEQMNQAIKIKDPKKRFNAVWTLCKTKMICETDVPSEDDPTKLVSRGGCGNAQPTIRKDGLKLVGSWKKDKNTNDGDEPEQRVLSTEEILNIFKHISSEDYIRLGFNEEFARPEWMLLTVLPVPPPPVRPSISFNESQRGEDDLTFKLADILKANISLETLELNGAPHHAIEKQKGYFIPCRNYMDNDMAGHLQAYKNRAVLLIYSGPFKGKEAVSRYLRESVPFSCKTRFPGTQFELDKRGSKYN</sequence>
<evidence type="ECO:0000256" key="1">
    <source>
        <dbReference type="ARBA" id="ARBA00004123"/>
    </source>
</evidence>
<evidence type="ECO:0000256" key="6">
    <source>
        <dbReference type="ARBA" id="ARBA00022679"/>
    </source>
</evidence>
<keyword evidence="11" id="KW-0238">DNA-binding</keyword>
<dbReference type="InterPro" id="IPR007080">
    <property type="entry name" value="RNA_pol_Rpb1_1"/>
</dbReference>
<dbReference type="GeneID" id="5544021"/>